<feature type="compositionally biased region" description="Basic residues" evidence="12">
    <location>
        <begin position="1677"/>
        <end position="1695"/>
    </location>
</feature>
<feature type="repeat" description="LDL-receptor class B" evidence="11">
    <location>
        <begin position="776"/>
        <end position="818"/>
    </location>
</feature>
<evidence type="ECO:0000256" key="5">
    <source>
        <dbReference type="ARBA" id="ARBA00022737"/>
    </source>
</evidence>
<feature type="region of interest" description="Disordered" evidence="12">
    <location>
        <begin position="1673"/>
        <end position="1727"/>
    </location>
</feature>
<evidence type="ECO:0000256" key="11">
    <source>
        <dbReference type="PROSITE-ProRule" id="PRU00461"/>
    </source>
</evidence>
<dbReference type="PANTHER" id="PTHR46513">
    <property type="entry name" value="VITELLOGENIN RECEPTOR-LIKE PROTEIN-RELATED-RELATED"/>
    <property type="match status" value="1"/>
</dbReference>
<dbReference type="CDD" id="cd00112">
    <property type="entry name" value="LDLa"/>
    <property type="match status" value="2"/>
</dbReference>
<keyword evidence="2" id="KW-0245">EGF-like domain</keyword>
<evidence type="ECO:0000256" key="10">
    <source>
        <dbReference type="PROSITE-ProRule" id="PRU00124"/>
    </source>
</evidence>
<accession>A0AAE1E338</accession>
<feature type="domain" description="EGF-like" evidence="14">
    <location>
        <begin position="340"/>
        <end position="379"/>
    </location>
</feature>
<evidence type="ECO:0000256" key="8">
    <source>
        <dbReference type="ARBA" id="ARBA00023170"/>
    </source>
</evidence>
<evidence type="ECO:0000313" key="15">
    <source>
        <dbReference type="EMBL" id="KAK3792227.1"/>
    </source>
</evidence>
<feature type="repeat" description="LDL-receptor class B" evidence="11">
    <location>
        <begin position="427"/>
        <end position="469"/>
    </location>
</feature>
<dbReference type="FunFam" id="2.120.10.30:FF:000001">
    <property type="entry name" value="Low-density lipoprotein receptor-related protein 6"/>
    <property type="match status" value="2"/>
</dbReference>
<organism evidence="15 16">
    <name type="scientific">Elysia crispata</name>
    <name type="common">lettuce slug</name>
    <dbReference type="NCBI Taxonomy" id="231223"/>
    <lineage>
        <taxon>Eukaryota</taxon>
        <taxon>Metazoa</taxon>
        <taxon>Spiralia</taxon>
        <taxon>Lophotrochozoa</taxon>
        <taxon>Mollusca</taxon>
        <taxon>Gastropoda</taxon>
        <taxon>Heterobranchia</taxon>
        <taxon>Euthyneura</taxon>
        <taxon>Panpulmonata</taxon>
        <taxon>Sacoglossa</taxon>
        <taxon>Placobranchoidea</taxon>
        <taxon>Plakobranchidae</taxon>
        <taxon>Elysia</taxon>
    </lineage>
</organism>
<feature type="disulfide bond" evidence="10">
    <location>
        <begin position="1335"/>
        <end position="1350"/>
    </location>
</feature>
<feature type="repeat" description="LDL-receptor class B" evidence="11">
    <location>
        <begin position="154"/>
        <end position="196"/>
    </location>
</feature>
<keyword evidence="7 10" id="KW-1015">Disulfide bond</keyword>
<dbReference type="GO" id="GO:0016020">
    <property type="term" value="C:membrane"/>
    <property type="evidence" value="ECO:0007669"/>
    <property type="project" value="UniProtKB-SubCell"/>
</dbReference>
<dbReference type="SMART" id="SM00181">
    <property type="entry name" value="EGF"/>
    <property type="match status" value="4"/>
</dbReference>
<feature type="repeat" description="LDL-receptor class B" evidence="11">
    <location>
        <begin position="513"/>
        <end position="557"/>
    </location>
</feature>
<dbReference type="SMART" id="SM00192">
    <property type="entry name" value="LDLa"/>
    <property type="match status" value="2"/>
</dbReference>
<dbReference type="PROSITE" id="PS50068">
    <property type="entry name" value="LDLRA_2"/>
    <property type="match status" value="2"/>
</dbReference>
<evidence type="ECO:0000256" key="13">
    <source>
        <dbReference type="SAM" id="Phobius"/>
    </source>
</evidence>
<comment type="caution">
    <text evidence="15">The sequence shown here is derived from an EMBL/GenBank/DDBJ whole genome shotgun (WGS) entry which is preliminary data.</text>
</comment>
<feature type="compositionally biased region" description="Polar residues" evidence="12">
    <location>
        <begin position="1696"/>
        <end position="1712"/>
    </location>
</feature>
<evidence type="ECO:0000256" key="3">
    <source>
        <dbReference type="ARBA" id="ARBA00022583"/>
    </source>
</evidence>
<feature type="repeat" description="LDL-receptor class B" evidence="11">
    <location>
        <begin position="819"/>
        <end position="861"/>
    </location>
</feature>
<dbReference type="PANTHER" id="PTHR46513:SF41">
    <property type="entry name" value="LOW-DENSITY LIPOPROTEIN RECEPTOR-RELATED PROTEIN"/>
    <property type="match status" value="1"/>
</dbReference>
<feature type="domain" description="EGF-like" evidence="14">
    <location>
        <begin position="648"/>
        <end position="687"/>
    </location>
</feature>
<evidence type="ECO:0000256" key="1">
    <source>
        <dbReference type="ARBA" id="ARBA00004167"/>
    </source>
</evidence>
<dbReference type="Gene3D" id="2.10.25.10">
    <property type="entry name" value="Laminin"/>
    <property type="match status" value="1"/>
</dbReference>
<dbReference type="SMART" id="SM00135">
    <property type="entry name" value="LY"/>
    <property type="match status" value="20"/>
</dbReference>
<evidence type="ECO:0000256" key="12">
    <source>
        <dbReference type="SAM" id="MobiDB-lite"/>
    </source>
</evidence>
<dbReference type="SUPFAM" id="SSF57424">
    <property type="entry name" value="LDL receptor-like module"/>
    <property type="match status" value="2"/>
</dbReference>
<keyword evidence="5" id="KW-0677">Repeat</keyword>
<evidence type="ECO:0000313" key="16">
    <source>
        <dbReference type="Proteomes" id="UP001283361"/>
    </source>
</evidence>
<dbReference type="InterPro" id="IPR011042">
    <property type="entry name" value="6-blade_b-propeller_TolB-like"/>
</dbReference>
<dbReference type="InterPro" id="IPR002172">
    <property type="entry name" value="LDrepeatLR_classA_rpt"/>
</dbReference>
<dbReference type="GO" id="GO:0006897">
    <property type="term" value="P:endocytosis"/>
    <property type="evidence" value="ECO:0007669"/>
    <property type="project" value="UniProtKB-KW"/>
</dbReference>
<dbReference type="Pfam" id="PF00057">
    <property type="entry name" value="Ldl_recept_a"/>
    <property type="match status" value="2"/>
</dbReference>
<evidence type="ECO:0000256" key="4">
    <source>
        <dbReference type="ARBA" id="ARBA00022729"/>
    </source>
</evidence>
<evidence type="ECO:0000256" key="2">
    <source>
        <dbReference type="ARBA" id="ARBA00022536"/>
    </source>
</evidence>
<dbReference type="InterPro" id="IPR050778">
    <property type="entry name" value="Cueball_EGF_LRP_Nidogen"/>
</dbReference>
<dbReference type="Proteomes" id="UP001283361">
    <property type="component" value="Unassembled WGS sequence"/>
</dbReference>
<feature type="repeat" description="LDL-receptor class B" evidence="11">
    <location>
        <begin position="733"/>
        <end position="775"/>
    </location>
</feature>
<feature type="repeat" description="LDL-receptor class B" evidence="11">
    <location>
        <begin position="470"/>
        <end position="512"/>
    </location>
</feature>
<keyword evidence="13" id="KW-1133">Transmembrane helix</keyword>
<feature type="region of interest" description="Disordered" evidence="12">
    <location>
        <begin position="1"/>
        <end position="26"/>
    </location>
</feature>
<feature type="repeat" description="LDL-receptor class B" evidence="11">
    <location>
        <begin position="243"/>
        <end position="285"/>
    </location>
</feature>
<dbReference type="PROSITE" id="PS51120">
    <property type="entry name" value="LDLRB"/>
    <property type="match status" value="13"/>
</dbReference>
<gene>
    <name evidence="15" type="ORF">RRG08_035982</name>
</gene>
<feature type="region of interest" description="Disordered" evidence="12">
    <location>
        <begin position="1600"/>
        <end position="1657"/>
    </location>
</feature>
<dbReference type="Pfam" id="PF00058">
    <property type="entry name" value="Ldl_recept_b"/>
    <property type="match status" value="11"/>
</dbReference>
<feature type="region of interest" description="Disordered" evidence="12">
    <location>
        <begin position="1747"/>
        <end position="1795"/>
    </location>
</feature>
<dbReference type="EMBL" id="JAWDGP010001383">
    <property type="protein sequence ID" value="KAK3792227.1"/>
    <property type="molecule type" value="Genomic_DNA"/>
</dbReference>
<feature type="domain" description="EGF-like" evidence="14">
    <location>
        <begin position="952"/>
        <end position="995"/>
    </location>
</feature>
<feature type="compositionally biased region" description="Low complexity" evidence="12">
    <location>
        <begin position="1634"/>
        <end position="1644"/>
    </location>
</feature>
<dbReference type="PRINTS" id="PR00261">
    <property type="entry name" value="LDLRECEPTOR"/>
</dbReference>
<proteinExistence type="predicted"/>
<evidence type="ECO:0000256" key="7">
    <source>
        <dbReference type="ARBA" id="ARBA00023157"/>
    </source>
</evidence>
<keyword evidence="13" id="KW-0812">Transmembrane</keyword>
<evidence type="ECO:0000256" key="6">
    <source>
        <dbReference type="ARBA" id="ARBA00023136"/>
    </source>
</evidence>
<dbReference type="InterPro" id="IPR000033">
    <property type="entry name" value="LDLR_classB_rpt"/>
</dbReference>
<feature type="repeat" description="LDL-receptor class B" evidence="11">
    <location>
        <begin position="1045"/>
        <end position="1089"/>
    </location>
</feature>
<feature type="compositionally biased region" description="Polar residues" evidence="12">
    <location>
        <begin position="1552"/>
        <end position="1561"/>
    </location>
</feature>
<keyword evidence="6 13" id="KW-0472">Membrane</keyword>
<feature type="domain" description="EGF-like" evidence="14">
    <location>
        <begin position="1270"/>
        <end position="1309"/>
    </location>
</feature>
<feature type="disulfide bond" evidence="10">
    <location>
        <begin position="1372"/>
        <end position="1387"/>
    </location>
</feature>
<dbReference type="Gene3D" id="4.10.400.10">
    <property type="entry name" value="Low-density Lipoprotein Receptor"/>
    <property type="match status" value="2"/>
</dbReference>
<feature type="repeat" description="LDL-receptor class B" evidence="11">
    <location>
        <begin position="1180"/>
        <end position="1222"/>
    </location>
</feature>
<dbReference type="InterPro" id="IPR036055">
    <property type="entry name" value="LDL_receptor-like_sf"/>
</dbReference>
<dbReference type="SUPFAM" id="SSF63825">
    <property type="entry name" value="YWTD domain"/>
    <property type="match status" value="4"/>
</dbReference>
<dbReference type="InterPro" id="IPR000742">
    <property type="entry name" value="EGF"/>
</dbReference>
<feature type="repeat" description="LDL-receptor class B" evidence="11">
    <location>
        <begin position="1136"/>
        <end position="1179"/>
    </location>
</feature>
<comment type="caution">
    <text evidence="10">Lacks conserved residue(s) required for the propagation of feature annotation.</text>
</comment>
<feature type="region of interest" description="Disordered" evidence="12">
    <location>
        <begin position="1530"/>
        <end position="1573"/>
    </location>
</feature>
<feature type="compositionally biased region" description="Basic residues" evidence="12">
    <location>
        <begin position="1714"/>
        <end position="1727"/>
    </location>
</feature>
<evidence type="ECO:0000256" key="9">
    <source>
        <dbReference type="ARBA" id="ARBA00023180"/>
    </source>
</evidence>
<feature type="disulfide bond" evidence="10">
    <location>
        <begin position="1353"/>
        <end position="1365"/>
    </location>
</feature>
<keyword evidence="3" id="KW-0254">Endocytosis</keyword>
<feature type="repeat" description="LDL-receptor class B" evidence="11">
    <location>
        <begin position="558"/>
        <end position="600"/>
    </location>
</feature>
<name>A0AAE1E338_9GAST</name>
<dbReference type="FunFam" id="2.120.10.30:FF:000241">
    <property type="entry name" value="Low-density lipoprotein receptor-related protein 6"/>
    <property type="match status" value="2"/>
</dbReference>
<dbReference type="Gene3D" id="2.120.10.30">
    <property type="entry name" value="TolB, C-terminal domain"/>
    <property type="match status" value="4"/>
</dbReference>
<feature type="disulfide bond" evidence="10">
    <location>
        <begin position="1360"/>
        <end position="1378"/>
    </location>
</feature>
<feature type="transmembrane region" description="Helical" evidence="13">
    <location>
        <begin position="1429"/>
        <end position="1449"/>
    </location>
</feature>
<comment type="subcellular location">
    <subcellularLocation>
        <location evidence="1">Membrane</location>
        <topology evidence="1">Single-pass membrane protein</topology>
    </subcellularLocation>
</comment>
<keyword evidence="9" id="KW-0325">Glycoprotein</keyword>
<reference evidence="15" key="1">
    <citation type="journal article" date="2023" name="G3 (Bethesda)">
        <title>A reference genome for the long-term kleptoplast-retaining sea slug Elysia crispata morphotype clarki.</title>
        <authorList>
            <person name="Eastman K.E."/>
            <person name="Pendleton A.L."/>
            <person name="Shaikh M.A."/>
            <person name="Suttiyut T."/>
            <person name="Ogas R."/>
            <person name="Tomko P."/>
            <person name="Gavelis G."/>
            <person name="Widhalm J.R."/>
            <person name="Wisecaver J.H."/>
        </authorList>
    </citation>
    <scope>NUCLEOTIDE SEQUENCE</scope>
    <source>
        <strain evidence="15">ECLA1</strain>
    </source>
</reference>
<feature type="repeat" description="LDL-receptor class B" evidence="11">
    <location>
        <begin position="197"/>
        <end position="242"/>
    </location>
</feature>
<protein>
    <recommendedName>
        <fullName evidence="14">EGF-like domain-containing protein</fullName>
    </recommendedName>
</protein>
<feature type="compositionally biased region" description="Basic residues" evidence="12">
    <location>
        <begin position="1613"/>
        <end position="1633"/>
    </location>
</feature>
<keyword evidence="16" id="KW-1185">Reference proteome</keyword>
<dbReference type="Pfam" id="PF14670">
    <property type="entry name" value="FXa_inhibition"/>
    <property type="match status" value="3"/>
</dbReference>
<keyword evidence="8" id="KW-0675">Receptor</keyword>
<evidence type="ECO:0000259" key="14">
    <source>
        <dbReference type="SMART" id="SM00181"/>
    </source>
</evidence>
<sequence>MEPHDSVKARKARGSRPVPMIDPKQVDPTLLNSRGMGQRTVTCTLVCVAWILSLCNGELILFANHRDIQLVDGASVPSPGGKPMARNATPEILISNLEDATAIDFLYEDEMIFWTAANLVAIKRMNLKTSRSPKTSISKDLQSLDGLACDWVSRKLYWSDSETNRIEVSTLDGKFRKVLYWERLDRPGPIALDPENGYMYWTDYGETPKIERAGMDGREESRSIIIGEDISWPTGLALDYEMSRIFWVDVKLKSIFSCDFDGGNRRAVIEGSLKQPFSITVSSKNIYWSDWQRNAIHSCNKLTGAGCYIVLDKIYAPMALQVYSAARQPRDLKNIGGHNMCGDNNGGCSHLCLLSPVSPYFTCACPTGVKLLNDNRTCAQGAEKMLFLARRTDLRQISLDTPDYTDVVIPINHIKHAIALDYDSVTGYIYWTDDEVRTIQRCYVDGSGQEIVTNTEVSRPEGIAVDWIAQNLYWTDTGTDRIEVARVNGSSRKVLISDGLEEPRALCLDPANGYMYWTDWGDTRPMIARAYLDGTHRQEIISTGVKWPNGLALDLTEGRLYWGDAIKDRIESANLDGSDRIVLVSDKLPHIFGFSVLDEFIYWTDWQSRSIERVNKWTGKNRTSIVDELPDVMGLKAAHITRPKSTNTCAVNNGQCSHLCLYRPRPLHHVCACPMGLELRADGQTCIVPDAFLLFSSRSDIRRLSLETSYNNQPIPIQGVQKAMAIDFDISDNRIYWTDGESQQISRAFMNGSSLQHIIQFGLDSPEGLTVDWVAHNIYWADTGKDRIEVSRLDGSSRKALVWRNLEDPRALALDPPSGYLYWSSWGSDPVLERANMDGTNRKVLVSKVGRIQDLTIDYIDRRLYWADLWDHSIRSSNMLGGDITLVAQSQIKHPMGLSQYENFVFWTDPVRGTIERASKLDGTNRTVILRKLDGVMDILVFHASRQAGTNACGSYNGGCSHLCLAHPADDPTNTTHHCACPTHYTLSDDRRTCSAPRQYLLLSTRNSTIRLVIDGNNAVDNPEVTLPINGMKNIKALDYDPVGEYIYWVESRQKVIKRAHDNGTMMTTVVTDADNTFQPYDIAIDPYARTIYWTCNVNDVINVTRIDILKSPIGVIMQSEGDFKPRSLVIYPEKGRMYFTNMVKPPKIEQALMDGTERTPLFSSALEHPQSLTIDKREQKLYWADQRLNRIEIADLGGGNRRVLVDGQVGNPRGLAVYGKFLYWLSKEQNHVERIHKKTGNKRLWVRSRLRGLSDLISVEHSTLADWHPCYPSKIPGCSHLCFMGDDEKARCSCPMHLMLKKDKKTCSEPPTCASHEFKCRSGSVQCIPKVWKCDYSPECEDESDEENCADCGEDQFKCASGECIGLALRCDGINSCPDGSDELDCCVEGEHGVCPCVECPSGQADCNNGKPCPSKASQERGKKSKNYTIAFVALGVFFVVVVLFVLVCKHKAAGDRRASASLVIDEDIMMVKKPLNPAGGPLLLLPGAAESEAGQGSSLSPHSTVLMFRGKSQITGLSIGSDGSLVGGPGGPPPFYDRNHVTGASSSSSTVTHYPQETLNPPPSPVTDRSVYTAPTGDVYVSLNSLASTAILEQQPMVTGGSIINNPTTSKNRRRNNHRRHHHHHHHHHHIPTQPLLPQPTLACTGNGGTSGHPATTTPCSTDICEDSEPYHHPLNPHHHSHHHHHHHHHHNRGSMSSGSAMPLHTSTPTSNKKHSSSSRMSRARKANAKKLTYYFNNSGVEYNYDSDPYPPPPTPHSNYFSDEVSCPPSPSTERSYFNPYPPPPSPVANSDC</sequence>
<keyword evidence="4" id="KW-0732">Signal</keyword>
<dbReference type="SUPFAM" id="SSF57196">
    <property type="entry name" value="EGF/Laminin"/>
    <property type="match status" value="3"/>
</dbReference>